<gene>
    <name evidence="3" type="ORF">GCM10009105_21520</name>
</gene>
<feature type="transmembrane region" description="Helical" evidence="2">
    <location>
        <begin position="128"/>
        <end position="148"/>
    </location>
</feature>
<keyword evidence="2" id="KW-0472">Membrane</keyword>
<accession>A0ABN1IJZ3</accession>
<feature type="compositionally biased region" description="Pro residues" evidence="1">
    <location>
        <begin position="337"/>
        <end position="350"/>
    </location>
</feature>
<feature type="region of interest" description="Disordered" evidence="1">
    <location>
        <begin position="483"/>
        <end position="508"/>
    </location>
</feature>
<evidence type="ECO:0000313" key="3">
    <source>
        <dbReference type="EMBL" id="GAA0715807.1"/>
    </source>
</evidence>
<feature type="region of interest" description="Disordered" evidence="1">
    <location>
        <begin position="336"/>
        <end position="360"/>
    </location>
</feature>
<organism evidence="3 4">
    <name type="scientific">Dokdonella soli</name>
    <dbReference type="NCBI Taxonomy" id="529810"/>
    <lineage>
        <taxon>Bacteria</taxon>
        <taxon>Pseudomonadati</taxon>
        <taxon>Pseudomonadota</taxon>
        <taxon>Gammaproteobacteria</taxon>
        <taxon>Lysobacterales</taxon>
        <taxon>Rhodanobacteraceae</taxon>
        <taxon>Dokdonella</taxon>
    </lineage>
</organism>
<evidence type="ECO:0000256" key="1">
    <source>
        <dbReference type="SAM" id="MobiDB-lite"/>
    </source>
</evidence>
<sequence length="740" mass="79713">MSVEERIEAIRHAASRRRLAIALGCAAAPVAALIVLAARTAGTGFASAAALAGAVALVALARRASRSIDDTWIARRLDSASPVMEDSAALLFDREAALSNLQRLQQARLRTRFAGFTADLRPAWPARAFAASALLALVILALAVAWPAREHGTSAASDSPRASERKNATAIAHAELAIEAPAYTRVPARSEAALETKAPEGAHLRWRLRFDPLPQAVTLQFHDGSRVALVSDGADWIGERVLTTSSLYRIALDGVPALADDRLYRLDAIADQPPEIRVIQPAKTLTLLEAQQKTWDLAFEASDDYAIARADLSITLAQGTGENIAFKEKTVALTPALTPPSAPQTVPPSPAMRERDGREPPVTVRYSYRLDLAALGLSMGDDVIVRIAVGDNREPTPNTTRSASFILRWPVDASSESAGLEGIVQKTMPAYFRSQRQIIIDSEALLADKPSLDDTKFLARSDALGVDQKILRLRYGQFLGEESETHAEQMQESPHAAHDAGRPTQADALAAAHEAQERELPTSTSTKFGEEGNTLAEYGHVHDIAEAATLLDPDTKATLKSALAEMWQAELHLRQGRPDEALPYEHRALEFIKQVQQSTRIYLARVGLELPAPDETRRLSGDRKGLIDRTGTLGTAEAGDMTIAELWRTLADGGTPDWNAAETWIHAHEATLPDALGVLAALDTARRDPACADCRAQLGRLLWPLLPVPAAGTAPRATPDAAGRAYLDALRDAAAHGEAR</sequence>
<keyword evidence="2" id="KW-0812">Transmembrane</keyword>
<feature type="transmembrane region" description="Helical" evidence="2">
    <location>
        <begin position="20"/>
        <end position="38"/>
    </location>
</feature>
<dbReference type="Proteomes" id="UP001501523">
    <property type="component" value="Unassembled WGS sequence"/>
</dbReference>
<dbReference type="EMBL" id="BAAAEU010000010">
    <property type="protein sequence ID" value="GAA0715807.1"/>
    <property type="molecule type" value="Genomic_DNA"/>
</dbReference>
<keyword evidence="2" id="KW-1133">Transmembrane helix</keyword>
<evidence type="ECO:0000256" key="2">
    <source>
        <dbReference type="SAM" id="Phobius"/>
    </source>
</evidence>
<keyword evidence="4" id="KW-1185">Reference proteome</keyword>
<protein>
    <submittedName>
        <fullName evidence="3">DUF4175 family protein</fullName>
    </submittedName>
</protein>
<name>A0ABN1IJZ3_9GAMM</name>
<feature type="compositionally biased region" description="Basic and acidic residues" evidence="1">
    <location>
        <begin position="483"/>
        <end position="501"/>
    </location>
</feature>
<reference evidence="3 4" key="1">
    <citation type="journal article" date="2019" name="Int. J. Syst. Evol. Microbiol.">
        <title>The Global Catalogue of Microorganisms (GCM) 10K type strain sequencing project: providing services to taxonomists for standard genome sequencing and annotation.</title>
        <authorList>
            <consortium name="The Broad Institute Genomics Platform"/>
            <consortium name="The Broad Institute Genome Sequencing Center for Infectious Disease"/>
            <person name="Wu L."/>
            <person name="Ma J."/>
        </authorList>
    </citation>
    <scope>NUCLEOTIDE SEQUENCE [LARGE SCALE GENOMIC DNA]</scope>
    <source>
        <strain evidence="3 4">JCM 15421</strain>
    </source>
</reference>
<proteinExistence type="predicted"/>
<evidence type="ECO:0000313" key="4">
    <source>
        <dbReference type="Proteomes" id="UP001501523"/>
    </source>
</evidence>
<dbReference type="RefSeq" id="WP_343790831.1">
    <property type="nucleotide sequence ID" value="NZ_BAAAEU010000010.1"/>
</dbReference>
<feature type="transmembrane region" description="Helical" evidence="2">
    <location>
        <begin position="44"/>
        <end position="61"/>
    </location>
</feature>
<comment type="caution">
    <text evidence="3">The sequence shown here is derived from an EMBL/GenBank/DDBJ whole genome shotgun (WGS) entry which is preliminary data.</text>
</comment>